<name>A0A1F5ISE9_9BACT</name>
<reference evidence="1 2" key="1">
    <citation type="journal article" date="2016" name="Nat. Commun.">
        <title>Thousands of microbial genomes shed light on interconnected biogeochemical processes in an aquifer system.</title>
        <authorList>
            <person name="Anantharaman K."/>
            <person name="Brown C.T."/>
            <person name="Hug L.A."/>
            <person name="Sharon I."/>
            <person name="Castelle C.J."/>
            <person name="Probst A.J."/>
            <person name="Thomas B.C."/>
            <person name="Singh A."/>
            <person name="Wilkins M.J."/>
            <person name="Karaoz U."/>
            <person name="Brodie E.L."/>
            <person name="Williams K.H."/>
            <person name="Hubbard S.S."/>
            <person name="Banfield J.F."/>
        </authorList>
    </citation>
    <scope>NUCLEOTIDE SEQUENCE [LARGE SCALE GENOMIC DNA]</scope>
</reference>
<protein>
    <submittedName>
        <fullName evidence="1">Uncharacterized protein</fullName>
    </submittedName>
</protein>
<evidence type="ECO:0000313" key="2">
    <source>
        <dbReference type="Proteomes" id="UP000176336"/>
    </source>
</evidence>
<accession>A0A1F5ISE9</accession>
<organism evidence="1 2">
    <name type="scientific">Candidatus Daviesbacteria bacterium RIFCSPHIGHO2_01_FULL_41_23</name>
    <dbReference type="NCBI Taxonomy" id="1797764"/>
    <lineage>
        <taxon>Bacteria</taxon>
        <taxon>Candidatus Daviesiibacteriota</taxon>
    </lineage>
</organism>
<evidence type="ECO:0000313" key="1">
    <source>
        <dbReference type="EMBL" id="OGE19279.1"/>
    </source>
</evidence>
<gene>
    <name evidence="1" type="ORF">A2871_00295</name>
</gene>
<sequence>MSEDRSELRSLEPVTSPEIVDRRPFPGLIFFSAGRRGVVALTGAVVKLPFKNQKIDYQLINQAFENRDVVETSLPEQKSFFITDGNSWQKSGGFEAEELEKIF</sequence>
<dbReference type="Proteomes" id="UP000176336">
    <property type="component" value="Unassembled WGS sequence"/>
</dbReference>
<proteinExistence type="predicted"/>
<dbReference type="AlphaFoldDB" id="A0A1F5ISE9"/>
<comment type="caution">
    <text evidence="1">The sequence shown here is derived from an EMBL/GenBank/DDBJ whole genome shotgun (WGS) entry which is preliminary data.</text>
</comment>
<dbReference type="EMBL" id="MFCR01000003">
    <property type="protein sequence ID" value="OGE19279.1"/>
    <property type="molecule type" value="Genomic_DNA"/>
</dbReference>